<dbReference type="InterPro" id="IPR018958">
    <property type="entry name" value="Knr4/Smi1-like_dom"/>
</dbReference>
<evidence type="ECO:0000259" key="1">
    <source>
        <dbReference type="Pfam" id="PF09346"/>
    </source>
</evidence>
<dbReference type="EMBL" id="CYKH01000057">
    <property type="protein sequence ID" value="CUE66513.1"/>
    <property type="molecule type" value="Genomic_DNA"/>
</dbReference>
<evidence type="ECO:0000313" key="2">
    <source>
        <dbReference type="EMBL" id="CUE66513.1"/>
    </source>
</evidence>
<feature type="domain" description="Knr4/Smi1-like" evidence="1">
    <location>
        <begin position="19"/>
        <end position="105"/>
    </location>
</feature>
<name>A0A0S4INN0_BODSA</name>
<accession>A0A0S4INN0</accession>
<dbReference type="Pfam" id="PF09346">
    <property type="entry name" value="SMI1_KNR4"/>
    <property type="match status" value="1"/>
</dbReference>
<reference evidence="3" key="1">
    <citation type="submission" date="2015-09" db="EMBL/GenBank/DDBJ databases">
        <authorList>
            <consortium name="Pathogen Informatics"/>
        </authorList>
    </citation>
    <scope>NUCLEOTIDE SEQUENCE [LARGE SCALE GENOMIC DNA]</scope>
    <source>
        <strain evidence="3">Lake Konstanz</strain>
    </source>
</reference>
<organism evidence="2 3">
    <name type="scientific">Bodo saltans</name>
    <name type="common">Flagellated protozoan</name>
    <dbReference type="NCBI Taxonomy" id="75058"/>
    <lineage>
        <taxon>Eukaryota</taxon>
        <taxon>Discoba</taxon>
        <taxon>Euglenozoa</taxon>
        <taxon>Kinetoplastea</taxon>
        <taxon>Metakinetoplastina</taxon>
        <taxon>Eubodonida</taxon>
        <taxon>Bodonidae</taxon>
        <taxon>Bodo</taxon>
    </lineage>
</organism>
<dbReference type="Proteomes" id="UP000051952">
    <property type="component" value="Unassembled WGS sequence"/>
</dbReference>
<gene>
    <name evidence="2" type="ORF">BSAL_51230</name>
</gene>
<dbReference type="VEuPathDB" id="TriTrypDB:BSAL_51230"/>
<keyword evidence="3" id="KW-1185">Reference proteome</keyword>
<protein>
    <recommendedName>
        <fullName evidence="1">Knr4/Smi1-like domain-containing protein</fullName>
    </recommendedName>
</protein>
<proteinExistence type="predicted"/>
<evidence type="ECO:0000313" key="3">
    <source>
        <dbReference type="Proteomes" id="UP000051952"/>
    </source>
</evidence>
<dbReference type="AlphaFoldDB" id="A0A0S4INN0"/>
<sequence>MAPMDSTFPVPEDSAVFFSVADATRAYGELYIEGVVTEGFNTSRTVIMPDQWGLPQWIPIGWLPNGGEIFIDLKPGPEGVAGQVVQNDSEGGYTVLAPTLDAYLESIAVGLRDGVFAFDESWCALVEKSSIE</sequence>